<evidence type="ECO:0000313" key="9">
    <source>
        <dbReference type="Proteomes" id="UP000075884"/>
    </source>
</evidence>
<accession>A0A182NIS0</accession>
<dbReference type="GO" id="GO:0007165">
    <property type="term" value="P:signal transduction"/>
    <property type="evidence" value="ECO:0007669"/>
    <property type="project" value="TreeGrafter"/>
</dbReference>
<dbReference type="AlphaFoldDB" id="A0A182NIS0"/>
<dbReference type="VEuPathDB" id="VectorBase:ADIR007545"/>
<protein>
    <recommendedName>
        <fullName evidence="10">Sushi domain-containing protein</fullName>
    </recommendedName>
</protein>
<evidence type="ECO:0008006" key="10">
    <source>
        <dbReference type="Google" id="ProtNLM"/>
    </source>
</evidence>
<dbReference type="InterPro" id="IPR000742">
    <property type="entry name" value="EGF"/>
</dbReference>
<dbReference type="GO" id="GO:0005509">
    <property type="term" value="F:calcium ion binding"/>
    <property type="evidence" value="ECO:0007669"/>
    <property type="project" value="InterPro"/>
</dbReference>
<dbReference type="GO" id="GO:0005615">
    <property type="term" value="C:extracellular space"/>
    <property type="evidence" value="ECO:0007669"/>
    <property type="project" value="TreeGrafter"/>
</dbReference>
<dbReference type="EnsemblMetazoa" id="ADIR007545-RA">
    <property type="protein sequence ID" value="ADIR007545-PA"/>
    <property type="gene ID" value="ADIR007545"/>
</dbReference>
<dbReference type="InterPro" id="IPR001881">
    <property type="entry name" value="EGF-like_Ca-bd_dom"/>
</dbReference>
<dbReference type="FunFam" id="2.10.25.10:FF:000240">
    <property type="entry name" value="Vitamin K-dependent protein S"/>
    <property type="match status" value="1"/>
</dbReference>
<dbReference type="STRING" id="7168.A0A182NIS0"/>
<dbReference type="InterPro" id="IPR000436">
    <property type="entry name" value="Sushi_SCR_CCP_dom"/>
</dbReference>
<feature type="domain" description="EGF-like" evidence="7">
    <location>
        <begin position="303"/>
        <end position="347"/>
    </location>
</feature>
<dbReference type="SMART" id="SM00179">
    <property type="entry name" value="EGF_CA"/>
    <property type="match status" value="1"/>
</dbReference>
<feature type="domain" description="EGF-like calcium-binding" evidence="6">
    <location>
        <begin position="348"/>
        <end position="389"/>
    </location>
</feature>
<dbReference type="PANTHER" id="PTHR24046:SF5">
    <property type="entry name" value="EGF-LIKE DOMAIN-CONTAINING PROTEIN"/>
    <property type="match status" value="1"/>
</dbReference>
<evidence type="ECO:0000256" key="1">
    <source>
        <dbReference type="ARBA" id="ARBA00022536"/>
    </source>
</evidence>
<keyword evidence="9" id="KW-1185">Reference proteome</keyword>
<reference evidence="8" key="2">
    <citation type="submission" date="2020-05" db="UniProtKB">
        <authorList>
            <consortium name="EnsemblMetazoa"/>
        </authorList>
    </citation>
    <scope>IDENTIFICATION</scope>
    <source>
        <strain evidence="8">WRAIR2</strain>
    </source>
</reference>
<feature type="domain" description="Sushi" evidence="5">
    <location>
        <begin position="60"/>
        <end position="118"/>
    </location>
</feature>
<keyword evidence="1" id="KW-0245">EGF-like domain</keyword>
<dbReference type="InterPro" id="IPR052071">
    <property type="entry name" value="SCUB_EGF-like_domain"/>
</dbReference>
<keyword evidence="3" id="KW-1015">Disulfide bond</keyword>
<evidence type="ECO:0000313" key="8">
    <source>
        <dbReference type="EnsemblMetazoa" id="ADIR007545-PA"/>
    </source>
</evidence>
<keyword evidence="2" id="KW-0677">Repeat</keyword>
<dbReference type="Pfam" id="PF12662">
    <property type="entry name" value="cEGF"/>
    <property type="match status" value="1"/>
</dbReference>
<organism evidence="8 9">
    <name type="scientific">Anopheles dirus</name>
    <dbReference type="NCBI Taxonomy" id="7168"/>
    <lineage>
        <taxon>Eukaryota</taxon>
        <taxon>Metazoa</taxon>
        <taxon>Ecdysozoa</taxon>
        <taxon>Arthropoda</taxon>
        <taxon>Hexapoda</taxon>
        <taxon>Insecta</taxon>
        <taxon>Pterygota</taxon>
        <taxon>Neoptera</taxon>
        <taxon>Endopterygota</taxon>
        <taxon>Diptera</taxon>
        <taxon>Nematocera</taxon>
        <taxon>Culicoidea</taxon>
        <taxon>Culicidae</taxon>
        <taxon>Anophelinae</taxon>
        <taxon>Anopheles</taxon>
    </lineage>
</organism>
<dbReference type="Pfam" id="PF14670">
    <property type="entry name" value="FXa_inhibition"/>
    <property type="match status" value="1"/>
</dbReference>
<proteinExistence type="predicted"/>
<evidence type="ECO:0000256" key="3">
    <source>
        <dbReference type="ARBA" id="ARBA00023157"/>
    </source>
</evidence>
<dbReference type="InterPro" id="IPR026823">
    <property type="entry name" value="cEGF"/>
</dbReference>
<dbReference type="GO" id="GO:0009986">
    <property type="term" value="C:cell surface"/>
    <property type="evidence" value="ECO:0007669"/>
    <property type="project" value="TreeGrafter"/>
</dbReference>
<sequence>MARVDESPDQGEATAATSAKDAPNGKRKPGQRGQNIQEETDLDAELAARLDLSCMAHGLIRAPEIDNGYVVKYNRRKKNGNIFLVAHYECDDYYELQPPEHDRLYCSGRKWVGKRPECISTRSGAEDDEEGDEEEEEEEEEEEDYEEEGEEGSEPPSERDERVHERVTSTTTSTTTTTITTTTTAMPTTSTTTTTESTTTSTTEAPTTPSTTSSSPSTTTTTSTTTEHVPEQHTTKATSVPDNLSVVVEAEPETDRDRSGEPSAEEEEEDTGDDDGEDAGAPEDDDYQTTEPSTEQPTVVVAGCGPDRGRCDHDCRMVYRGNEVEPVVECSCYRGFLLDARDGRTCHDIDECADNNGGCEQTCVNKPGSYDCACEPGLQIDTLNGHTCI</sequence>
<dbReference type="Gene3D" id="2.10.25.10">
    <property type="entry name" value="Laminin"/>
    <property type="match status" value="2"/>
</dbReference>
<dbReference type="SUPFAM" id="SSF57196">
    <property type="entry name" value="EGF/Laminin"/>
    <property type="match status" value="2"/>
</dbReference>
<feature type="compositionally biased region" description="Low complexity" evidence="4">
    <location>
        <begin position="168"/>
        <end position="226"/>
    </location>
</feature>
<reference evidence="9" key="1">
    <citation type="submission" date="2013-03" db="EMBL/GenBank/DDBJ databases">
        <title>The Genome Sequence of Anopheles dirus WRAIR2.</title>
        <authorList>
            <consortium name="The Broad Institute Genomics Platform"/>
            <person name="Neafsey D.E."/>
            <person name="Walton C."/>
            <person name="Walker B."/>
            <person name="Young S.K."/>
            <person name="Zeng Q."/>
            <person name="Gargeya S."/>
            <person name="Fitzgerald M."/>
            <person name="Haas B."/>
            <person name="Abouelleil A."/>
            <person name="Allen A.W."/>
            <person name="Alvarado L."/>
            <person name="Arachchi H.M."/>
            <person name="Berlin A.M."/>
            <person name="Chapman S.B."/>
            <person name="Gainer-Dewar J."/>
            <person name="Goldberg J."/>
            <person name="Griggs A."/>
            <person name="Gujja S."/>
            <person name="Hansen M."/>
            <person name="Howarth C."/>
            <person name="Imamovic A."/>
            <person name="Ireland A."/>
            <person name="Larimer J."/>
            <person name="McCowan C."/>
            <person name="Murphy C."/>
            <person name="Pearson M."/>
            <person name="Poon T.W."/>
            <person name="Priest M."/>
            <person name="Roberts A."/>
            <person name="Saif S."/>
            <person name="Shea T."/>
            <person name="Sisk P."/>
            <person name="Sykes S."/>
            <person name="Wortman J."/>
            <person name="Nusbaum C."/>
            <person name="Birren B."/>
        </authorList>
    </citation>
    <scope>NUCLEOTIDE SEQUENCE [LARGE SCALE GENOMIC DNA]</scope>
    <source>
        <strain evidence="9">WRAIR2</strain>
    </source>
</reference>
<name>A0A182NIS0_9DIPT</name>
<evidence type="ECO:0000256" key="4">
    <source>
        <dbReference type="SAM" id="MobiDB-lite"/>
    </source>
</evidence>
<feature type="compositionally biased region" description="Acidic residues" evidence="4">
    <location>
        <begin position="126"/>
        <end position="153"/>
    </location>
</feature>
<dbReference type="InterPro" id="IPR035976">
    <property type="entry name" value="Sushi/SCR/CCP_sf"/>
</dbReference>
<dbReference type="SMART" id="SM00032">
    <property type="entry name" value="CCP"/>
    <property type="match status" value="1"/>
</dbReference>
<dbReference type="SUPFAM" id="SSF57535">
    <property type="entry name" value="Complement control module/SCR domain"/>
    <property type="match status" value="1"/>
</dbReference>
<evidence type="ECO:0000256" key="2">
    <source>
        <dbReference type="ARBA" id="ARBA00022737"/>
    </source>
</evidence>
<dbReference type="PANTHER" id="PTHR24046">
    <property type="entry name" value="SIGNAL PEPTIDE, CUB AND EGF-LIKE DOMAIN-CONTAINING"/>
    <property type="match status" value="1"/>
</dbReference>
<dbReference type="Proteomes" id="UP000075884">
    <property type="component" value="Unassembled WGS sequence"/>
</dbReference>
<feature type="domain" description="EGF-like" evidence="7">
    <location>
        <begin position="351"/>
        <end position="389"/>
    </location>
</feature>
<evidence type="ECO:0000259" key="5">
    <source>
        <dbReference type="SMART" id="SM00032"/>
    </source>
</evidence>
<feature type="region of interest" description="Disordered" evidence="4">
    <location>
        <begin position="120"/>
        <end position="299"/>
    </location>
</feature>
<dbReference type="CDD" id="cd00054">
    <property type="entry name" value="EGF_CA"/>
    <property type="match status" value="1"/>
</dbReference>
<evidence type="ECO:0000259" key="6">
    <source>
        <dbReference type="SMART" id="SM00179"/>
    </source>
</evidence>
<evidence type="ECO:0000259" key="7">
    <source>
        <dbReference type="SMART" id="SM00181"/>
    </source>
</evidence>
<dbReference type="PROSITE" id="PS01187">
    <property type="entry name" value="EGF_CA"/>
    <property type="match status" value="1"/>
</dbReference>
<feature type="region of interest" description="Disordered" evidence="4">
    <location>
        <begin position="1"/>
        <end position="37"/>
    </location>
</feature>
<feature type="compositionally biased region" description="Basic and acidic residues" evidence="4">
    <location>
        <begin position="156"/>
        <end position="167"/>
    </location>
</feature>
<feature type="compositionally biased region" description="Acidic residues" evidence="4">
    <location>
        <begin position="263"/>
        <end position="288"/>
    </location>
</feature>
<dbReference type="SMART" id="SM00181">
    <property type="entry name" value="EGF"/>
    <property type="match status" value="2"/>
</dbReference>
<dbReference type="InterPro" id="IPR018097">
    <property type="entry name" value="EGF_Ca-bd_CS"/>
</dbReference>
<dbReference type="Gene3D" id="2.10.70.10">
    <property type="entry name" value="Complement Module, domain 1"/>
    <property type="match status" value="1"/>
</dbReference>